<dbReference type="InterPro" id="IPR001584">
    <property type="entry name" value="Integrase_cat-core"/>
</dbReference>
<dbReference type="Pfam" id="PF00665">
    <property type="entry name" value="rve"/>
    <property type="match status" value="1"/>
</dbReference>
<keyword evidence="4" id="KW-1185">Reference proteome</keyword>
<name>A0A8C6T918_9GOBI</name>
<dbReference type="FunFam" id="3.30.420.10:FF:000032">
    <property type="entry name" value="Retrovirus-related Pol polyprotein from transposon 297-like Protein"/>
    <property type="match status" value="1"/>
</dbReference>
<dbReference type="Pfam" id="PF22938">
    <property type="entry name" value="Integrase_p58_C"/>
    <property type="match status" value="1"/>
</dbReference>
<dbReference type="Proteomes" id="UP000694523">
    <property type="component" value="Unplaced"/>
</dbReference>
<dbReference type="InterPro" id="IPR054465">
    <property type="entry name" value="Integrase_p58-like_C"/>
</dbReference>
<dbReference type="SUPFAM" id="SSF53098">
    <property type="entry name" value="Ribonuclease H-like"/>
    <property type="match status" value="1"/>
</dbReference>
<evidence type="ECO:0000313" key="3">
    <source>
        <dbReference type="Ensembl" id="ENSNMLP00000014708.1"/>
    </source>
</evidence>
<evidence type="ECO:0000256" key="1">
    <source>
        <dbReference type="ARBA" id="ARBA00039658"/>
    </source>
</evidence>
<feature type="domain" description="Integrase catalytic" evidence="2">
    <location>
        <begin position="185"/>
        <end position="343"/>
    </location>
</feature>
<sequence>MGTIPARCKWQGASRRVYSVRRDAGYGACSGGGDEVCCKKVHLPLSNFPLSLPRSELVAEQQADTSLKELFEQVLPASEAVDSACGYFLENSLLVRKWMPHADAVGDPVFQIVVPSKFRSAVLNVAHDEAGHSGVRKTYDRVLRNFFWPRLKKDIAAHVKTCHVCQLTAKPNQVLKPFPLSPIVAASEPFEHLVIDCVGPLPRSKAGSFYLLTVMCQVTRYPAAYPLRTITARAVVRALTQFISVFGIPKVIQSDQGTNFSSHLFAQVLKQLGVRHSKATAYHPESQGALECFHQSLKSLLRAYCTELGGDWEEGLPWLMLAAREVTQESTGFCPNELVFAHTVKGPLATVADKFKEPAPPQNLVDYVSGFRRRLYMARELVKVRLTEAQRKMKALFDRRSEARTFLPGDQVLALCPVVTSPFQAKFTGPYTVLERTSDQNYVISVPERRKKTQLCHVNLLKPYLVREADVGRPELSQGNAACAVDRPVQGVESLGTVVSSPFSVGDDGVTGTLDSALAQGRLRNSEVLRKLDLLFGHLPEDGARQLTALLSRFPRLFSDTPGRTHLIEHDVDVGDSQPIKQRFYRVNFENASIWTRK</sequence>
<dbReference type="Pfam" id="PF17921">
    <property type="entry name" value="Integrase_H2C2"/>
    <property type="match status" value="1"/>
</dbReference>
<dbReference type="Gene3D" id="1.10.340.70">
    <property type="match status" value="1"/>
</dbReference>
<evidence type="ECO:0000313" key="4">
    <source>
        <dbReference type="Proteomes" id="UP000694523"/>
    </source>
</evidence>
<dbReference type="InterPro" id="IPR050951">
    <property type="entry name" value="Retrovirus_Pol_polyprotein"/>
</dbReference>
<dbReference type="Ensembl" id="ENSNMLT00000016530.1">
    <property type="protein sequence ID" value="ENSNMLP00000014708.1"/>
    <property type="gene ID" value="ENSNMLG00000009794.1"/>
</dbReference>
<dbReference type="PANTHER" id="PTHR37984:SF15">
    <property type="entry name" value="INTEGRASE CATALYTIC DOMAIN-CONTAINING PROTEIN"/>
    <property type="match status" value="1"/>
</dbReference>
<accession>A0A8C6T918</accession>
<organism evidence="3 4">
    <name type="scientific">Neogobius melanostomus</name>
    <name type="common">round goby</name>
    <dbReference type="NCBI Taxonomy" id="47308"/>
    <lineage>
        <taxon>Eukaryota</taxon>
        <taxon>Metazoa</taxon>
        <taxon>Chordata</taxon>
        <taxon>Craniata</taxon>
        <taxon>Vertebrata</taxon>
        <taxon>Euteleostomi</taxon>
        <taxon>Actinopterygii</taxon>
        <taxon>Neopterygii</taxon>
        <taxon>Teleostei</taxon>
        <taxon>Neoteleostei</taxon>
        <taxon>Acanthomorphata</taxon>
        <taxon>Gobiaria</taxon>
        <taxon>Gobiiformes</taxon>
        <taxon>Gobioidei</taxon>
        <taxon>Gobiidae</taxon>
        <taxon>Benthophilinae</taxon>
        <taxon>Neogobiini</taxon>
        <taxon>Neogobius</taxon>
    </lineage>
</organism>
<dbReference type="GO" id="GO:0003676">
    <property type="term" value="F:nucleic acid binding"/>
    <property type="evidence" value="ECO:0007669"/>
    <property type="project" value="InterPro"/>
</dbReference>
<dbReference type="AlphaFoldDB" id="A0A8C6T918"/>
<dbReference type="PROSITE" id="PS50994">
    <property type="entry name" value="INTEGRASE"/>
    <property type="match status" value="1"/>
</dbReference>
<dbReference type="PANTHER" id="PTHR37984">
    <property type="entry name" value="PROTEIN CBG26694"/>
    <property type="match status" value="1"/>
</dbReference>
<dbReference type="Gene3D" id="3.30.420.10">
    <property type="entry name" value="Ribonuclease H-like superfamily/Ribonuclease H"/>
    <property type="match status" value="1"/>
</dbReference>
<protein>
    <recommendedName>
        <fullName evidence="1">Gypsy retrotransposon integrase-like protein 1</fullName>
    </recommendedName>
</protein>
<proteinExistence type="predicted"/>
<dbReference type="InterPro" id="IPR036397">
    <property type="entry name" value="RNaseH_sf"/>
</dbReference>
<dbReference type="InterPro" id="IPR041588">
    <property type="entry name" value="Integrase_H2C2"/>
</dbReference>
<dbReference type="GO" id="GO:0015074">
    <property type="term" value="P:DNA integration"/>
    <property type="evidence" value="ECO:0007669"/>
    <property type="project" value="InterPro"/>
</dbReference>
<dbReference type="InterPro" id="IPR012337">
    <property type="entry name" value="RNaseH-like_sf"/>
</dbReference>
<reference evidence="3" key="1">
    <citation type="submission" date="2025-08" db="UniProtKB">
        <authorList>
            <consortium name="Ensembl"/>
        </authorList>
    </citation>
    <scope>IDENTIFICATION</scope>
</reference>
<reference evidence="3" key="2">
    <citation type="submission" date="2025-09" db="UniProtKB">
        <authorList>
            <consortium name="Ensembl"/>
        </authorList>
    </citation>
    <scope>IDENTIFICATION</scope>
</reference>
<evidence type="ECO:0000259" key="2">
    <source>
        <dbReference type="PROSITE" id="PS50994"/>
    </source>
</evidence>
<dbReference type="FunFam" id="1.10.340.70:FF:000001">
    <property type="entry name" value="Retrovirus-related Pol polyprotein from transposon gypsy-like Protein"/>
    <property type="match status" value="1"/>
</dbReference>